<evidence type="ECO:0000313" key="3">
    <source>
        <dbReference type="Proteomes" id="UP000184533"/>
    </source>
</evidence>
<proteinExistence type="predicted"/>
<evidence type="ECO:0000256" key="1">
    <source>
        <dbReference type="SAM" id="MobiDB-lite"/>
    </source>
</evidence>
<sequence>MGFDISAHAEWLLALRGGEGLREPRYPGLSDPHPGSPLQGEEPVGVGETAVAHV</sequence>
<dbReference type="AlphaFoldDB" id="A0A1M5ASH7"/>
<name>A0A1M5ASH7_9HYPH</name>
<accession>A0A1M5ASH7</accession>
<feature type="region of interest" description="Disordered" evidence="1">
    <location>
        <begin position="22"/>
        <end position="54"/>
    </location>
</feature>
<organism evidence="2 3">
    <name type="scientific">Devosia limi DSM 17137</name>
    <dbReference type="NCBI Taxonomy" id="1121477"/>
    <lineage>
        <taxon>Bacteria</taxon>
        <taxon>Pseudomonadati</taxon>
        <taxon>Pseudomonadota</taxon>
        <taxon>Alphaproteobacteria</taxon>
        <taxon>Hyphomicrobiales</taxon>
        <taxon>Devosiaceae</taxon>
        <taxon>Devosia</taxon>
    </lineage>
</organism>
<protein>
    <submittedName>
        <fullName evidence="2">Uncharacterized protein</fullName>
    </submittedName>
</protein>
<dbReference type="Proteomes" id="UP000184533">
    <property type="component" value="Unassembled WGS sequence"/>
</dbReference>
<dbReference type="EMBL" id="FQVC01000006">
    <property type="protein sequence ID" value="SHF33165.1"/>
    <property type="molecule type" value="Genomic_DNA"/>
</dbReference>
<reference evidence="2 3" key="1">
    <citation type="submission" date="2016-11" db="EMBL/GenBank/DDBJ databases">
        <authorList>
            <person name="Jaros S."/>
            <person name="Januszkiewicz K."/>
            <person name="Wedrychowicz H."/>
        </authorList>
    </citation>
    <scope>NUCLEOTIDE SEQUENCE [LARGE SCALE GENOMIC DNA]</scope>
    <source>
        <strain evidence="2 3">DSM 17137</strain>
    </source>
</reference>
<gene>
    <name evidence="2" type="ORF">SAMN02745223_02379</name>
</gene>
<evidence type="ECO:0000313" key="2">
    <source>
        <dbReference type="EMBL" id="SHF33165.1"/>
    </source>
</evidence>